<dbReference type="EMBL" id="JBHSCR010000036">
    <property type="protein sequence ID" value="MFC4349905.1"/>
    <property type="molecule type" value="Genomic_DNA"/>
</dbReference>
<evidence type="ECO:0000313" key="3">
    <source>
        <dbReference type="Proteomes" id="UP001595776"/>
    </source>
</evidence>
<keyword evidence="2" id="KW-0489">Methyltransferase</keyword>
<dbReference type="GO" id="GO:0032259">
    <property type="term" value="P:methylation"/>
    <property type="evidence" value="ECO:0007669"/>
    <property type="project" value="UniProtKB-KW"/>
</dbReference>
<organism evidence="2 3">
    <name type="scientific">Kordiimonas lipolytica</name>
    <dbReference type="NCBI Taxonomy" id="1662421"/>
    <lineage>
        <taxon>Bacteria</taxon>
        <taxon>Pseudomonadati</taxon>
        <taxon>Pseudomonadota</taxon>
        <taxon>Alphaproteobacteria</taxon>
        <taxon>Kordiimonadales</taxon>
        <taxon>Kordiimonadaceae</taxon>
        <taxon>Kordiimonas</taxon>
    </lineage>
</organism>
<dbReference type="GO" id="GO:0008168">
    <property type="term" value="F:methyltransferase activity"/>
    <property type="evidence" value="ECO:0007669"/>
    <property type="project" value="UniProtKB-KW"/>
</dbReference>
<dbReference type="SUPFAM" id="SSF53335">
    <property type="entry name" value="S-adenosyl-L-methionine-dependent methyltransferases"/>
    <property type="match status" value="1"/>
</dbReference>
<reference evidence="3" key="1">
    <citation type="journal article" date="2019" name="Int. J. Syst. Evol. Microbiol.">
        <title>The Global Catalogue of Microorganisms (GCM) 10K type strain sequencing project: providing services to taxonomists for standard genome sequencing and annotation.</title>
        <authorList>
            <consortium name="The Broad Institute Genomics Platform"/>
            <consortium name="The Broad Institute Genome Sequencing Center for Infectious Disease"/>
            <person name="Wu L."/>
            <person name="Ma J."/>
        </authorList>
    </citation>
    <scope>NUCLEOTIDE SEQUENCE [LARGE SCALE GENOMIC DNA]</scope>
    <source>
        <strain evidence="3">CGMCC 1.15304</strain>
    </source>
</reference>
<keyword evidence="3" id="KW-1185">Reference proteome</keyword>
<evidence type="ECO:0000256" key="1">
    <source>
        <dbReference type="SAM" id="SignalP"/>
    </source>
</evidence>
<accession>A0ABV8UGC0</accession>
<name>A0ABV8UGC0_9PROT</name>
<feature type="signal peptide" evidence="1">
    <location>
        <begin position="1"/>
        <end position="28"/>
    </location>
</feature>
<comment type="caution">
    <text evidence="2">The sequence shown here is derived from an EMBL/GenBank/DDBJ whole genome shotgun (WGS) entry which is preliminary data.</text>
</comment>
<dbReference type="RefSeq" id="WP_068144291.1">
    <property type="nucleotide sequence ID" value="NZ_JBHSCR010000036.1"/>
</dbReference>
<dbReference type="InterPro" id="IPR016980">
    <property type="entry name" value="S-AdoMet-dep_MeTrfase_Alr7345"/>
</dbReference>
<dbReference type="PIRSF" id="PIRSF031679">
    <property type="entry name" value="Mtase_Alr7345_prd"/>
    <property type="match status" value="1"/>
</dbReference>
<protein>
    <submittedName>
        <fullName evidence="2">Class I SAM-dependent methyltransferase</fullName>
    </submittedName>
</protein>
<dbReference type="Proteomes" id="UP001595776">
    <property type="component" value="Unassembled WGS sequence"/>
</dbReference>
<keyword evidence="1" id="KW-0732">Signal</keyword>
<feature type="chain" id="PRO_5046989036" evidence="1">
    <location>
        <begin position="29"/>
        <end position="260"/>
    </location>
</feature>
<sequence>MTIRNSLRAGAAALALSAASFGLLPAQADHHEAAIEAAVNHPDRPATDRARDALRKPAEILKFAGIKPGMTVLDINSAGGYYTELLSRTVGEEGKIYAHNGSVYWAFMKQTTPPRYEEGRLQNVVQIHDGNETFSLPPESLDAAMAVLAYHDYYFTHEARQGGGYEDVPAVLASLYAALRSGGYVVIVDHLAPAGTGPADFDTMHRIDPDVVRAQMLAAGFKLDGESSILLNPDDGLIGSPFDPAIRGKTSRFILRFVKK</sequence>
<dbReference type="Gene3D" id="3.40.50.150">
    <property type="entry name" value="Vaccinia Virus protein VP39"/>
    <property type="match status" value="1"/>
</dbReference>
<proteinExistence type="predicted"/>
<evidence type="ECO:0000313" key="2">
    <source>
        <dbReference type="EMBL" id="MFC4349905.1"/>
    </source>
</evidence>
<dbReference type="InterPro" id="IPR029063">
    <property type="entry name" value="SAM-dependent_MTases_sf"/>
</dbReference>
<keyword evidence="2" id="KW-0808">Transferase</keyword>
<gene>
    <name evidence="2" type="ORF">ACFO5Q_18795</name>
</gene>